<dbReference type="InterPro" id="IPR014746">
    <property type="entry name" value="Gln_synth/guanido_kin_cat_dom"/>
</dbReference>
<dbReference type="GO" id="GO:0004357">
    <property type="term" value="F:glutamate-cysteine ligase activity"/>
    <property type="evidence" value="ECO:0007669"/>
    <property type="project" value="UniProtKB-EC"/>
</dbReference>
<dbReference type="EC" id="6.3.2.2" evidence="1"/>
<evidence type="ECO:0000313" key="1">
    <source>
        <dbReference type="EMBL" id="MBT9145281.1"/>
    </source>
</evidence>
<keyword evidence="1" id="KW-0436">Ligase</keyword>
<dbReference type="Gene3D" id="3.30.590.20">
    <property type="match status" value="1"/>
</dbReference>
<protein>
    <submittedName>
        <fullName evidence="1">Glutamate--cysteine ligase</fullName>
        <ecNumber evidence="1">6.3.2.2</ecNumber>
    </submittedName>
</protein>
<dbReference type="Proteomes" id="UP000811545">
    <property type="component" value="Unassembled WGS sequence"/>
</dbReference>
<reference evidence="1 2" key="1">
    <citation type="journal article" date="2021" name="bioRxiv">
        <title>Unique metabolic strategies in Hadean analogues reveal hints for primordial physiology.</title>
        <authorList>
            <person name="Nobu M.K."/>
            <person name="Nakai R."/>
            <person name="Tamazawa S."/>
            <person name="Mori H."/>
            <person name="Toyoda A."/>
            <person name="Ijiri A."/>
            <person name="Suzuki S."/>
            <person name="Kurokawa K."/>
            <person name="Kamagata Y."/>
            <person name="Tamaki H."/>
        </authorList>
    </citation>
    <scope>NUCLEOTIDE SEQUENCE [LARGE SCALE GENOMIC DNA]</scope>
    <source>
        <strain evidence="1">BS525</strain>
    </source>
</reference>
<proteinExistence type="predicted"/>
<name>A0A9E2BIP1_PSYF1</name>
<evidence type="ECO:0000313" key="2">
    <source>
        <dbReference type="Proteomes" id="UP000811545"/>
    </source>
</evidence>
<dbReference type="AlphaFoldDB" id="A0A9E2BIP1"/>
<dbReference type="SUPFAM" id="SSF55931">
    <property type="entry name" value="Glutamine synthetase/guanido kinase"/>
    <property type="match status" value="1"/>
</dbReference>
<comment type="caution">
    <text evidence="1">The sequence shown here is derived from an EMBL/GenBank/DDBJ whole genome shotgun (WGS) entry which is preliminary data.</text>
</comment>
<sequence>MKIIWGLEEEVFIVENNGRTSLDSLYYLYQLLRKNHKFYYCHSASNFSRGKDIVLGLMSGIEISTDVQLSVNGLLEDLKARRTDLIKVVDNGMILPIGHLLDTDTPTNTCGLHIHLGVEKKYREAVYQRIAHYLPLIALASTNSPGRNGLYFGKSYRMESSYAVGPLSNNPYFRFQDLIIAKRLKTVEIRVLDPFPQLDRLEKVLKLIEDVARGAQVREVNISHYLKLRNLVAKEGFTKEIETLFVQLQRELGWKDKELFITTPSDLTWKAYEEKGLLGAYLLLDEMYRGELRRTVKDKKYYWKPLFLRSLMGIAGYYVPRLPYVVYKALKEN</sequence>
<dbReference type="EMBL" id="QLTW01000069">
    <property type="protein sequence ID" value="MBT9145281.1"/>
    <property type="molecule type" value="Genomic_DNA"/>
</dbReference>
<accession>A0A9E2BIP1</accession>
<organism evidence="1 2">
    <name type="scientific">Psychracetigena formicireducens</name>
    <dbReference type="NCBI Taxonomy" id="2986056"/>
    <lineage>
        <taxon>Bacteria</taxon>
        <taxon>Bacillati</taxon>
        <taxon>Candidatus Lithacetigenota</taxon>
        <taxon>Candidatus Psychracetigena</taxon>
    </lineage>
</organism>
<gene>
    <name evidence="1" type="primary">gshA</name>
    <name evidence="1" type="ORF">DDT42_01151</name>
</gene>